<sequence>MGMLEKIGQWVEEKVDPAEHRLEVTNKAQIELMMAFGEDKSGVWIDAYSRRFRELIDEEGSVLFNRLADSETHNDAIEEVKRKLYH</sequence>
<evidence type="ECO:0000313" key="2">
    <source>
        <dbReference type="Proteomes" id="UP000034595"/>
    </source>
</evidence>
<name>A0A0G1KFC2_9BACT</name>
<gene>
    <name evidence="1" type="ORF">UW78_C0001G0016</name>
</gene>
<dbReference type="EMBL" id="LCJQ01000001">
    <property type="protein sequence ID" value="KKT82233.1"/>
    <property type="molecule type" value="Genomic_DNA"/>
</dbReference>
<evidence type="ECO:0000313" key="1">
    <source>
        <dbReference type="EMBL" id="KKT82233.1"/>
    </source>
</evidence>
<proteinExistence type="predicted"/>
<organism evidence="1 2">
    <name type="scientific">Candidatus Azambacteria bacterium GW2011_GWA1_44_9</name>
    <dbReference type="NCBI Taxonomy" id="1618610"/>
    <lineage>
        <taxon>Bacteria</taxon>
        <taxon>Candidatus Azamiibacteriota</taxon>
    </lineage>
</organism>
<dbReference type="AlphaFoldDB" id="A0A0G1KFC2"/>
<comment type="caution">
    <text evidence="1">The sequence shown here is derived from an EMBL/GenBank/DDBJ whole genome shotgun (WGS) entry which is preliminary data.</text>
</comment>
<reference evidence="1 2" key="1">
    <citation type="journal article" date="2015" name="Nature">
        <title>rRNA introns, odd ribosomes, and small enigmatic genomes across a large radiation of phyla.</title>
        <authorList>
            <person name="Brown C.T."/>
            <person name="Hug L.A."/>
            <person name="Thomas B.C."/>
            <person name="Sharon I."/>
            <person name="Castelle C.J."/>
            <person name="Singh A."/>
            <person name="Wilkins M.J."/>
            <person name="Williams K.H."/>
            <person name="Banfield J.F."/>
        </authorList>
    </citation>
    <scope>NUCLEOTIDE SEQUENCE [LARGE SCALE GENOMIC DNA]</scope>
</reference>
<accession>A0A0G1KFC2</accession>
<dbReference type="Proteomes" id="UP000034595">
    <property type="component" value="Unassembled WGS sequence"/>
</dbReference>
<protein>
    <submittedName>
        <fullName evidence="1">Uncharacterized protein</fullName>
    </submittedName>
</protein>